<proteinExistence type="predicted"/>
<dbReference type="PATRIC" id="fig|1280949.3.peg.462"/>
<sequence length="285" mass="31667">MTEHMTTRPQKPPKQTRHRRTRAELDALRTLARAAALGGESLASLRARLQIPEATLTRWARLDGYRQIDLRAREEADAASRGEGADAVEAIRQQADELWQMCEEMQDRPTTGARRQVDLARARTLALAEAGHLDAAEEEIAAVRRLARILSFSRAGTGEMEKFQNQAAVIVRQKGLERAMAYARQINEEAEAEAAARKAAGLPPLPPPEPDPDSAAWSKADTDAFYEHLREKDRTRDYWAELVELRRREREEGAPQDGEAGAARARASTSLSMSAPNVPPDRDSS</sequence>
<accession>A0A069E3B5</accession>
<evidence type="ECO:0000256" key="1">
    <source>
        <dbReference type="SAM" id="MobiDB-lite"/>
    </source>
</evidence>
<name>A0A069E3B5_9PROT</name>
<keyword evidence="3" id="KW-1185">Reference proteome</keyword>
<dbReference type="Proteomes" id="UP000027446">
    <property type="component" value="Unassembled WGS sequence"/>
</dbReference>
<feature type="region of interest" description="Disordered" evidence="1">
    <location>
        <begin position="1"/>
        <end position="20"/>
    </location>
</feature>
<dbReference type="EMBL" id="ARYH01000001">
    <property type="protein sequence ID" value="KCZ84463.1"/>
    <property type="molecule type" value="Genomic_DNA"/>
</dbReference>
<gene>
    <name evidence="2" type="ORF">HAD_02250</name>
</gene>
<reference evidence="2 3" key="1">
    <citation type="journal article" date="2014" name="Antonie Van Leeuwenhoek">
        <title>Hyphomonas beringensis sp. nov. and Hyphomonas chukchiensis sp. nov., isolated from surface seawater of the Bering Sea and Chukchi Sea.</title>
        <authorList>
            <person name="Li C."/>
            <person name="Lai Q."/>
            <person name="Li G."/>
            <person name="Dong C."/>
            <person name="Wang J."/>
            <person name="Liao Y."/>
            <person name="Shao Z."/>
        </authorList>
    </citation>
    <scope>NUCLEOTIDE SEQUENCE [LARGE SCALE GENOMIC DNA]</scope>
    <source>
        <strain evidence="2 3">MHS-3</strain>
    </source>
</reference>
<evidence type="ECO:0000313" key="2">
    <source>
        <dbReference type="EMBL" id="KCZ84463.1"/>
    </source>
</evidence>
<organism evidence="2 3">
    <name type="scientific">Hyphomonas adhaerens MHS-3</name>
    <dbReference type="NCBI Taxonomy" id="1280949"/>
    <lineage>
        <taxon>Bacteria</taxon>
        <taxon>Pseudomonadati</taxon>
        <taxon>Pseudomonadota</taxon>
        <taxon>Alphaproteobacteria</taxon>
        <taxon>Hyphomonadales</taxon>
        <taxon>Hyphomonadaceae</taxon>
        <taxon>Hyphomonas</taxon>
    </lineage>
</organism>
<evidence type="ECO:0000313" key="3">
    <source>
        <dbReference type="Proteomes" id="UP000027446"/>
    </source>
</evidence>
<feature type="region of interest" description="Disordered" evidence="1">
    <location>
        <begin position="247"/>
        <end position="285"/>
    </location>
</feature>
<dbReference type="RefSeq" id="WP_035569187.1">
    <property type="nucleotide sequence ID" value="NZ_ARYH01000001.1"/>
</dbReference>
<comment type="caution">
    <text evidence="2">The sequence shown here is derived from an EMBL/GenBank/DDBJ whole genome shotgun (WGS) entry which is preliminary data.</text>
</comment>
<dbReference type="AlphaFoldDB" id="A0A069E3B5"/>
<feature type="region of interest" description="Disordered" evidence="1">
    <location>
        <begin position="194"/>
        <end position="220"/>
    </location>
</feature>
<protein>
    <submittedName>
        <fullName evidence="2">Uncharacterized protein</fullName>
    </submittedName>
</protein>
<dbReference type="OrthoDB" id="9962912at2"/>